<gene>
    <name evidence="1" type="ORF">PVK06_026183</name>
</gene>
<evidence type="ECO:0000313" key="1">
    <source>
        <dbReference type="EMBL" id="KAK5810866.1"/>
    </source>
</evidence>
<evidence type="ECO:0000313" key="2">
    <source>
        <dbReference type="Proteomes" id="UP001358586"/>
    </source>
</evidence>
<reference evidence="1 2" key="1">
    <citation type="submission" date="2023-03" db="EMBL/GenBank/DDBJ databases">
        <title>WGS of Gossypium arboreum.</title>
        <authorList>
            <person name="Yu D."/>
        </authorList>
    </citation>
    <scope>NUCLEOTIDE SEQUENCE [LARGE SCALE GENOMIC DNA]</scope>
    <source>
        <tissue evidence="1">Leaf</tissue>
    </source>
</reference>
<keyword evidence="2" id="KW-1185">Reference proteome</keyword>
<dbReference type="Proteomes" id="UP001358586">
    <property type="component" value="Chromosome 8"/>
</dbReference>
<accession>A0ABR0P0G3</accession>
<organism evidence="1 2">
    <name type="scientific">Gossypium arboreum</name>
    <name type="common">Tree cotton</name>
    <name type="synonym">Gossypium nanking</name>
    <dbReference type="NCBI Taxonomy" id="29729"/>
    <lineage>
        <taxon>Eukaryota</taxon>
        <taxon>Viridiplantae</taxon>
        <taxon>Streptophyta</taxon>
        <taxon>Embryophyta</taxon>
        <taxon>Tracheophyta</taxon>
        <taxon>Spermatophyta</taxon>
        <taxon>Magnoliopsida</taxon>
        <taxon>eudicotyledons</taxon>
        <taxon>Gunneridae</taxon>
        <taxon>Pentapetalae</taxon>
        <taxon>rosids</taxon>
        <taxon>malvids</taxon>
        <taxon>Malvales</taxon>
        <taxon>Malvaceae</taxon>
        <taxon>Malvoideae</taxon>
        <taxon>Gossypium</taxon>
    </lineage>
</organism>
<sequence>MFFVLLEEIESWEKEMELENVENNSNAQYGVKKLVGASDEILADTVENSKPHRKWKIKCGKALFALRTSISKEFIDFVQDISSVKEVEDT</sequence>
<name>A0ABR0P0G3_GOSAR</name>
<protein>
    <submittedName>
        <fullName evidence="1">Uncharacterized protein</fullName>
    </submittedName>
</protein>
<proteinExistence type="predicted"/>
<dbReference type="EMBL" id="JARKNE010000008">
    <property type="protein sequence ID" value="KAK5810866.1"/>
    <property type="molecule type" value="Genomic_DNA"/>
</dbReference>
<comment type="caution">
    <text evidence="1">The sequence shown here is derived from an EMBL/GenBank/DDBJ whole genome shotgun (WGS) entry which is preliminary data.</text>
</comment>